<reference evidence="2" key="2">
    <citation type="submission" date="2025-09" db="UniProtKB">
        <authorList>
            <consortium name="Ensembl"/>
        </authorList>
    </citation>
    <scope>IDENTIFICATION</scope>
</reference>
<dbReference type="Gene3D" id="1.20.1250.10">
    <property type="match status" value="1"/>
</dbReference>
<dbReference type="InterPro" id="IPR008001">
    <property type="entry name" value="MCSF-1"/>
</dbReference>
<dbReference type="GO" id="GO:0005125">
    <property type="term" value="F:cytokine activity"/>
    <property type="evidence" value="ECO:0007669"/>
    <property type="project" value="InterPro"/>
</dbReference>
<dbReference type="FunFam" id="1.20.1250.10:FF:000056">
    <property type="entry name" value="Colony-stimulating factor 1b (macrophage)"/>
    <property type="match status" value="1"/>
</dbReference>
<dbReference type="GeneTree" id="ENSGT00390000015805"/>
<protein>
    <submittedName>
        <fullName evidence="2">Uncharacterized protein</fullName>
    </submittedName>
</protein>
<dbReference type="Proteomes" id="UP000261420">
    <property type="component" value="Unplaced"/>
</dbReference>
<dbReference type="InterPro" id="IPR009079">
    <property type="entry name" value="4_helix_cytokine-like_core"/>
</dbReference>
<dbReference type="GO" id="GO:0005615">
    <property type="term" value="C:extracellular space"/>
    <property type="evidence" value="ECO:0007669"/>
    <property type="project" value="TreeGrafter"/>
</dbReference>
<dbReference type="PANTHER" id="PTHR10058:SF0">
    <property type="entry name" value="MACROPHAGE COLONY-STIMULATING FACTOR 1"/>
    <property type="match status" value="1"/>
</dbReference>
<dbReference type="Ensembl" id="ENSSDUT00000009539.1">
    <property type="protein sequence ID" value="ENSSDUP00000009359.1"/>
    <property type="gene ID" value="ENSSDUG00000006869.1"/>
</dbReference>
<dbReference type="AlphaFoldDB" id="A0A3B4TST3"/>
<organism evidence="2 3">
    <name type="scientific">Seriola dumerili</name>
    <name type="common">Greater amberjack</name>
    <name type="synonym">Caranx dumerili</name>
    <dbReference type="NCBI Taxonomy" id="41447"/>
    <lineage>
        <taxon>Eukaryota</taxon>
        <taxon>Metazoa</taxon>
        <taxon>Chordata</taxon>
        <taxon>Craniata</taxon>
        <taxon>Vertebrata</taxon>
        <taxon>Euteleostomi</taxon>
        <taxon>Actinopterygii</taxon>
        <taxon>Neopterygii</taxon>
        <taxon>Teleostei</taxon>
        <taxon>Neoteleostei</taxon>
        <taxon>Acanthomorphata</taxon>
        <taxon>Carangaria</taxon>
        <taxon>Carangiformes</taxon>
        <taxon>Carangidae</taxon>
        <taxon>Seriola</taxon>
    </lineage>
</organism>
<dbReference type="Pfam" id="PF05337">
    <property type="entry name" value="CSF-1"/>
    <property type="match status" value="1"/>
</dbReference>
<dbReference type="GO" id="GO:0008083">
    <property type="term" value="F:growth factor activity"/>
    <property type="evidence" value="ECO:0007669"/>
    <property type="project" value="InterPro"/>
</dbReference>
<name>A0A3B4TST3_SERDU</name>
<accession>A0A3B4TST3</accession>
<proteinExistence type="predicted"/>
<feature type="region of interest" description="Disordered" evidence="1">
    <location>
        <begin position="138"/>
        <end position="162"/>
    </location>
</feature>
<evidence type="ECO:0000313" key="2">
    <source>
        <dbReference type="Ensembl" id="ENSSDUP00000009359.1"/>
    </source>
</evidence>
<evidence type="ECO:0000256" key="1">
    <source>
        <dbReference type="SAM" id="MobiDB-lite"/>
    </source>
</evidence>
<dbReference type="GO" id="GO:0016020">
    <property type="term" value="C:membrane"/>
    <property type="evidence" value="ECO:0007669"/>
    <property type="project" value="InterPro"/>
</dbReference>
<dbReference type="STRING" id="41447.ENSSDUP00000009359"/>
<evidence type="ECO:0000313" key="3">
    <source>
        <dbReference type="Proteomes" id="UP000261420"/>
    </source>
</evidence>
<reference evidence="2" key="1">
    <citation type="submission" date="2025-08" db="UniProtKB">
        <authorList>
            <consortium name="Ensembl"/>
        </authorList>
    </citation>
    <scope>IDENTIFICATION</scope>
</reference>
<keyword evidence="3" id="KW-1185">Reference proteome</keyword>
<feature type="compositionally biased region" description="Low complexity" evidence="1">
    <location>
        <begin position="144"/>
        <end position="154"/>
    </location>
</feature>
<dbReference type="PANTHER" id="PTHR10058">
    <property type="entry name" value="MACROPHAGE COLONY STIMULATING FACTOR"/>
    <property type="match status" value="1"/>
</dbReference>
<sequence>TQDHLLSLNRLIDNQLDRSCFIIYPFTDHHNLSQVCYIKAAFPQILKLLGTHFHYVRNSDNRRYVSSWEKVIYHLYSQGCVPAINEEFEDSPVRFIRMVESSPKEALKKARGVIQMYLSLMTQSSGPVDWDCQAEYAAEEDPESTTVADTSTTGTDRHSHLT</sequence>
<dbReference type="SUPFAM" id="SSF47266">
    <property type="entry name" value="4-helical cytokines"/>
    <property type="match status" value="1"/>
</dbReference>